<keyword evidence="2" id="KW-0732">Signal</keyword>
<evidence type="ECO:0000256" key="1">
    <source>
        <dbReference type="SAM" id="MobiDB-lite"/>
    </source>
</evidence>
<evidence type="ECO:0000256" key="2">
    <source>
        <dbReference type="SAM" id="SignalP"/>
    </source>
</evidence>
<feature type="signal peptide" evidence="2">
    <location>
        <begin position="1"/>
        <end position="19"/>
    </location>
</feature>
<gene>
    <name evidence="3" type="ORF">BJY24_001388</name>
</gene>
<organism evidence="3 4">
    <name type="scientific">Nocardia transvalensis</name>
    <dbReference type="NCBI Taxonomy" id="37333"/>
    <lineage>
        <taxon>Bacteria</taxon>
        <taxon>Bacillati</taxon>
        <taxon>Actinomycetota</taxon>
        <taxon>Actinomycetes</taxon>
        <taxon>Mycobacteriales</taxon>
        <taxon>Nocardiaceae</taxon>
        <taxon>Nocardia</taxon>
    </lineage>
</organism>
<evidence type="ECO:0008006" key="5">
    <source>
        <dbReference type="Google" id="ProtNLM"/>
    </source>
</evidence>
<comment type="caution">
    <text evidence="3">The sequence shown here is derived from an EMBL/GenBank/DDBJ whole genome shotgun (WGS) entry which is preliminary data.</text>
</comment>
<evidence type="ECO:0000313" key="3">
    <source>
        <dbReference type="EMBL" id="MBB5912521.1"/>
    </source>
</evidence>
<dbReference type="EMBL" id="JACHIT010000001">
    <property type="protein sequence ID" value="MBB5912521.1"/>
    <property type="molecule type" value="Genomic_DNA"/>
</dbReference>
<feature type="region of interest" description="Disordered" evidence="1">
    <location>
        <begin position="252"/>
        <end position="282"/>
    </location>
</feature>
<accession>A0A7W9PAJ4</accession>
<protein>
    <recommendedName>
        <fullName evidence="5">Ig-like domain-containing protein</fullName>
    </recommendedName>
</protein>
<dbReference type="Proteomes" id="UP000540412">
    <property type="component" value="Unassembled WGS sequence"/>
</dbReference>
<dbReference type="RefSeq" id="WP_246460883.1">
    <property type="nucleotide sequence ID" value="NZ_JACHIT010000001.1"/>
</dbReference>
<proteinExistence type="predicted"/>
<name>A0A7W9PAJ4_9NOCA</name>
<feature type="chain" id="PRO_5030938119" description="Ig-like domain-containing protein" evidence="2">
    <location>
        <begin position="20"/>
        <end position="282"/>
    </location>
</feature>
<keyword evidence="4" id="KW-1185">Reference proteome</keyword>
<evidence type="ECO:0000313" key="4">
    <source>
        <dbReference type="Proteomes" id="UP000540412"/>
    </source>
</evidence>
<sequence length="282" mass="27959">MSALALAAGATVAASTALAAPAPKQQAPASVPLIPEGVPVDAIASLAPAIIGAAANASTIASPGQQGILDQAEQILNSTNLPPQVKAALQAIVKFLDGSGGGGPDLPENGPTIAQFLYPTIGKDCIGPGSDSVGTALAVPGPAELPPPGPNGGQSGFVFTALGTKGLSPQQNPPMTVQWFNLDNRQGGTLPLTDEAHINPDGPATLSAIADTGPGRVISVISGSLTTQPSAEQAPITCSFLPTLGIFTVAPAAPSPARTQPQAQAQEAPVQPQAQAQPQAQR</sequence>
<dbReference type="AlphaFoldDB" id="A0A7W9PAJ4"/>
<reference evidence="3 4" key="1">
    <citation type="submission" date="2020-08" db="EMBL/GenBank/DDBJ databases">
        <title>Sequencing the genomes of 1000 actinobacteria strains.</title>
        <authorList>
            <person name="Klenk H.-P."/>
        </authorList>
    </citation>
    <scope>NUCLEOTIDE SEQUENCE [LARGE SCALE GENOMIC DNA]</scope>
    <source>
        <strain evidence="3 4">DSM 43582</strain>
    </source>
</reference>